<feature type="compositionally biased region" description="Basic and acidic residues" evidence="2">
    <location>
        <begin position="41"/>
        <end position="54"/>
    </location>
</feature>
<feature type="domain" description="DNA2/NAM7 helicase-like C-terminal" evidence="4">
    <location>
        <begin position="1241"/>
        <end position="1424"/>
    </location>
</feature>
<dbReference type="PANTHER" id="PTHR10887:SF341">
    <property type="entry name" value="NFX1-TYPE ZINC FINGER-CONTAINING PROTEIN 1"/>
    <property type="match status" value="1"/>
</dbReference>
<dbReference type="InterPro" id="IPR045055">
    <property type="entry name" value="DNA2/NAM7-like"/>
</dbReference>
<feature type="compositionally biased region" description="Basic and acidic residues" evidence="2">
    <location>
        <begin position="919"/>
        <end position="932"/>
    </location>
</feature>
<feature type="compositionally biased region" description="Polar residues" evidence="2">
    <location>
        <begin position="180"/>
        <end position="200"/>
    </location>
</feature>
<reference evidence="6 7" key="1">
    <citation type="submission" date="2021-05" db="EMBL/GenBank/DDBJ databases">
        <authorList>
            <person name="Zahm M."/>
            <person name="Klopp C."/>
            <person name="Cabau C."/>
            <person name="Kuhl H."/>
            <person name="Suciu R."/>
            <person name="Ciorpac M."/>
            <person name="Holostenco D."/>
            <person name="Gessner J."/>
            <person name="Wuertz S."/>
            <person name="Hohne C."/>
            <person name="Stock M."/>
            <person name="Gislard M."/>
            <person name="Lluch J."/>
            <person name="Milhes M."/>
            <person name="Lampietro C."/>
            <person name="Lopez Roques C."/>
            <person name="Donnadieu C."/>
            <person name="Du K."/>
            <person name="Schartl M."/>
            <person name="Guiguen Y."/>
        </authorList>
    </citation>
    <scope>NUCLEOTIDE SEQUENCE [LARGE SCALE GENOMIC DNA]</scope>
    <source>
        <strain evidence="6">Hh-F2</strain>
        <tissue evidence="6">Blood</tissue>
    </source>
</reference>
<dbReference type="Pfam" id="PF13087">
    <property type="entry name" value="AAA_12"/>
    <property type="match status" value="1"/>
</dbReference>
<evidence type="ECO:0000259" key="4">
    <source>
        <dbReference type="Pfam" id="PF13087"/>
    </source>
</evidence>
<feature type="region of interest" description="Disordered" evidence="2">
    <location>
        <begin position="1"/>
        <end position="113"/>
    </location>
</feature>
<dbReference type="CDD" id="cd17936">
    <property type="entry name" value="EEXXEc_NFX1"/>
    <property type="match status" value="1"/>
</dbReference>
<proteinExistence type="predicted"/>
<feature type="compositionally biased region" description="Basic and acidic residues" evidence="2">
    <location>
        <begin position="132"/>
        <end position="157"/>
    </location>
</feature>
<feature type="compositionally biased region" description="Basic and acidic residues" evidence="2">
    <location>
        <begin position="202"/>
        <end position="217"/>
    </location>
</feature>
<dbReference type="CDD" id="cd18808">
    <property type="entry name" value="SF1_C_Upf1"/>
    <property type="match status" value="1"/>
</dbReference>
<sequence length="2068" mass="236738">MASNRNWSGAHSRGREDHSKQGQSSGSSKGSGSGFRQSRQQGRERCQSENRRGDNSSWKPRNQKESTAGEGNESSQTQERWGIRPPSRGRGFGGGPDRPPFRRDLSGSRERSYGRHLSVAKNFLDFPCQGASDEHHEGRSRFKQDNYCGRRDSEDRRGNRHHSRGRSAAGFVDQPDSRCNAESGQAHTRGPNRSVTSWNNMKPKDYSRNNDKDDFRKLAGKRAGSHPNLLDISKGWDSDQRGRSNEKLQNQSRTPRVNNLDYRALKKIFEMEPSEVVMKLASPGSGLKEFLSHEDMTDELIAIALEVLGKACSSKSNRENLQHLLIDVKESRFLKRLLPMYVMRVSRHNDSVKREQSIVQVDQILALHQTLISVFPASTILDVSLIVALLQTEITYLQSTGLTIPKETENSITSLQRIITHLQEKKREGTLRSDNYTYITGNEEELDIEDFRYMSIFPTYEDIHLTAKPFMRPNIIGQKFEDTKTYLDTHFRLLREDFIRPLRDGINQVLKFDGKDLRKGRFDDIRIYLNAYILSPICTHKGILYRVQFGIDNLKSVNWESSKRLLYGALVCLSRDNFETMIFATVANRDVKDLQKGITTLDFTEESRLKLSEFQENDCFLMVETTAFFEAYRHVLGGLKEMALGELPMQKYIVSCDTNISSPQYLINHRHTYSLQSLTTEGPVRIQELEKSVSTEESDGADKSDTDDFLGRQDFKELLGLPWRDRHDVLNFADWPSKQWLKLDDSQLQAVQMALTKELAIIQGPPGTGIHKFLKTGLVRVGGRCASEVLQKFSLNNLRRDNMFKQNLPGHLRAMYSVLTENRKSVEEKIQKKAALFESAAKGVLHENVLEDIIISLHGTNLGNVQAVENSRRKKAPSLMLEWLGISLLSHMSRQIGDEDTNQRDSETADCGDKDLAQVAHEEKSHDSKESPGIENCSENEEQNLYESENEETEQDNEGRADEDLNKPGIGEWKSYADDVTKAAELLKLADTQEEEDASETASVTTEGDEDAADLLAVTEEADLVQAERMIEDDDVQKQIQQAKRRIFQTKRVVLAYVPGEEKEEVQSKNEPYDEGWEITKDMKKKLKRIVKVELLKTDHMPEEEAEQIANLWALSYTQRWHLYRLWLLKYRNDIRRQILEYENEYQRTVNRITELRNQEDQTILKMAYVIGMTTTCAARYRKVLQDIQPKIVVVEEAAEVLEAHIVTTLTSGCEHLILIGDHQQLRPSATVYELAKNFNLEVSLFERLIRMNVPYVRLDYQHRMRPEIARLLTPHIYDKLENHDSVCLYDNIKGVTTNVFFVEHKHLEESIHEGRSHQNLHEANFVKSLCHYFICQGYEPSQITVLTTYTGQLHCLKKIMPKSKFEGVKLCVVDRYQGEENDIIILSLVRSNREGKVGFLQIPNRVCVSLSRAKKGLFCIGNMSMLSTVPLWSKIMNVLRSNGQIGEALMVRCENHPETANFVSAAEDFLKVPQGGCLERCEYRLNCGHVCTRFCHPYDLEHKDFICTKPCSKTLCDNGHTCPKKCSAICGECKVTVTKTLPKCGHEQKVPCSEPPETFSCHMQCNKPLSCGHLCVRECGDTCTRKCPQNVTVNLDCGHQRTISCYEKQEAEKKNEKILCFVKCEASLQCGHKCSGSCSECSNGMSHVACRSKCKEVLICSHQCQNKCSEECVPCSLSCDRKCFHQKCDQMCCMPCRPCTQPCGWGCKHHQCTKLCFELCDRKPCELPCFRKLKCKHQCIGMCGEPCPKKCRICHADEVQEQFFGKEADPEARFVQLQDCNHIFEVTGFDTWMMTPVNDGPIKLIVCPKCHAPIRRSVRYGSVIKRTLIEMEQVKKKTVEMCSTQLLISVTERDEMKKYFPLVLEMLLSKLDKADLTMPTLLLIKDQITILSKLAEIKKNVQLLLPVTFLRDKINKQIDVCSSNITKPIYINFLFEKEIIRISLLAEAYVMSYMHNKPVLSSAVMFAHIRCPRSLDNPKELEHVIHRLERGVMALKEEEEIKHIRKMLDSLQERLNLHMFKILEEKNHKLLDGAIFRQGQWYKCSQGHVYWNQGSGSEPKVDQCPEC</sequence>
<comment type="caution">
    <text evidence="6">The sequence shown here is derived from an EMBL/GenBank/DDBJ whole genome shotgun (WGS) entry which is preliminary data.</text>
</comment>
<feature type="region of interest" description="Disordered" evidence="2">
    <location>
        <begin position="131"/>
        <end position="255"/>
    </location>
</feature>
<evidence type="ECO:0000313" key="6">
    <source>
        <dbReference type="EMBL" id="KAK6492324.1"/>
    </source>
</evidence>
<feature type="compositionally biased region" description="Basic and acidic residues" evidence="2">
    <location>
        <begin position="957"/>
        <end position="966"/>
    </location>
</feature>
<accession>A0ABR1A5G9</accession>
<evidence type="ECO:0000259" key="5">
    <source>
        <dbReference type="Pfam" id="PF25396"/>
    </source>
</evidence>
<dbReference type="Pfam" id="PF25396">
    <property type="entry name" value="ZNFX1"/>
    <property type="match status" value="1"/>
</dbReference>
<feature type="domain" description="ZNFX1" evidence="5">
    <location>
        <begin position="521"/>
        <end position="626"/>
    </location>
</feature>
<dbReference type="EMBL" id="JAHFZB010000003">
    <property type="protein sequence ID" value="KAK6492324.1"/>
    <property type="molecule type" value="Genomic_DNA"/>
</dbReference>
<feature type="region of interest" description="Disordered" evidence="2">
    <location>
        <begin position="919"/>
        <end position="969"/>
    </location>
</feature>
<dbReference type="InterPro" id="IPR041677">
    <property type="entry name" value="DNA2/NAM7_AAA_11"/>
</dbReference>
<feature type="compositionally biased region" description="Low complexity" evidence="2">
    <location>
        <begin position="21"/>
        <end position="40"/>
    </location>
</feature>
<organism evidence="6 7">
    <name type="scientific">Huso huso</name>
    <name type="common">Beluga</name>
    <name type="synonym">Acipenser huso</name>
    <dbReference type="NCBI Taxonomy" id="61971"/>
    <lineage>
        <taxon>Eukaryota</taxon>
        <taxon>Metazoa</taxon>
        <taxon>Chordata</taxon>
        <taxon>Craniata</taxon>
        <taxon>Vertebrata</taxon>
        <taxon>Euteleostomi</taxon>
        <taxon>Actinopterygii</taxon>
        <taxon>Chondrostei</taxon>
        <taxon>Acipenseriformes</taxon>
        <taxon>Acipenseridae</taxon>
        <taxon>Huso</taxon>
    </lineage>
</organism>
<dbReference type="PANTHER" id="PTHR10887">
    <property type="entry name" value="DNA2/NAM7 HELICASE FAMILY"/>
    <property type="match status" value="1"/>
</dbReference>
<evidence type="ECO:0000259" key="3">
    <source>
        <dbReference type="Pfam" id="PF13086"/>
    </source>
</evidence>
<feature type="region of interest" description="Disordered" evidence="2">
    <location>
        <begin position="991"/>
        <end position="1011"/>
    </location>
</feature>
<keyword evidence="1" id="KW-0175">Coiled coil</keyword>
<dbReference type="Gene3D" id="3.40.50.300">
    <property type="entry name" value="P-loop containing nucleotide triphosphate hydrolases"/>
    <property type="match status" value="3"/>
</dbReference>
<dbReference type="InterPro" id="IPR041679">
    <property type="entry name" value="DNA2/NAM7-like_C"/>
</dbReference>
<feature type="compositionally biased region" description="Acidic residues" evidence="2">
    <location>
        <begin position="938"/>
        <end position="956"/>
    </location>
</feature>
<dbReference type="InterPro" id="IPR057373">
    <property type="entry name" value="ZNFX1"/>
</dbReference>
<dbReference type="Proteomes" id="UP001369086">
    <property type="component" value="Unassembled WGS sequence"/>
</dbReference>
<feature type="compositionally biased region" description="Basic and acidic residues" evidence="2">
    <location>
        <begin position="99"/>
        <end position="113"/>
    </location>
</feature>
<dbReference type="InterPro" id="IPR027417">
    <property type="entry name" value="P-loop_NTPase"/>
</dbReference>
<gene>
    <name evidence="6" type="ORF">HHUSO_G4643</name>
</gene>
<feature type="domain" description="DNA2/NAM7 helicase helicase" evidence="3">
    <location>
        <begin position="1063"/>
        <end position="1228"/>
    </location>
</feature>
<protein>
    <submittedName>
        <fullName evidence="6">NFX1-type zinc finger-containing protein 1-like</fullName>
    </submittedName>
</protein>
<evidence type="ECO:0000313" key="7">
    <source>
        <dbReference type="Proteomes" id="UP001369086"/>
    </source>
</evidence>
<feature type="compositionally biased region" description="Basic and acidic residues" evidence="2">
    <location>
        <begin position="234"/>
        <end position="246"/>
    </location>
</feature>
<feature type="coiled-coil region" evidence="1">
    <location>
        <begin position="1132"/>
        <end position="1159"/>
    </location>
</feature>
<dbReference type="SUPFAM" id="SSF52540">
    <property type="entry name" value="P-loop containing nucleoside triphosphate hydrolases"/>
    <property type="match status" value="1"/>
</dbReference>
<name>A0ABR1A5G9_HUSHU</name>
<dbReference type="Pfam" id="PF13086">
    <property type="entry name" value="AAA_11"/>
    <property type="match status" value="1"/>
</dbReference>
<keyword evidence="7" id="KW-1185">Reference proteome</keyword>
<evidence type="ECO:0000256" key="2">
    <source>
        <dbReference type="SAM" id="MobiDB-lite"/>
    </source>
</evidence>
<evidence type="ECO:0000256" key="1">
    <source>
        <dbReference type="SAM" id="Coils"/>
    </source>
</evidence>
<dbReference type="InterPro" id="IPR047187">
    <property type="entry name" value="SF1_C_Upf1"/>
</dbReference>